<dbReference type="KEGG" id="tml:GSTUM_00002667001"/>
<dbReference type="eggNOG" id="KOG4169">
    <property type="taxonomic scope" value="Eukaryota"/>
</dbReference>
<comment type="similarity">
    <text evidence="1">Belongs to the short-chain dehydrogenases/reductases (SDR) family.</text>
</comment>
<name>D5G7V2_TUBMM</name>
<dbReference type="OMA" id="MYTTHLA"/>
<dbReference type="SUPFAM" id="SSF51735">
    <property type="entry name" value="NAD(P)-binding Rossmann-fold domains"/>
    <property type="match status" value="1"/>
</dbReference>
<protein>
    <submittedName>
        <fullName evidence="4">(Perigord truffle) hypothetical protein</fullName>
    </submittedName>
</protein>
<proteinExistence type="inferred from homology"/>
<dbReference type="Pfam" id="PF00106">
    <property type="entry name" value="adh_short"/>
    <property type="match status" value="1"/>
</dbReference>
<dbReference type="PANTHER" id="PTHR44229:SF4">
    <property type="entry name" value="15-HYDROXYPROSTAGLANDIN DEHYDROGENASE [NAD(+)]"/>
    <property type="match status" value="1"/>
</dbReference>
<dbReference type="AlphaFoldDB" id="D5G7V2"/>
<dbReference type="Proteomes" id="UP000006911">
    <property type="component" value="Unassembled WGS sequence"/>
</dbReference>
<dbReference type="GO" id="GO:0016616">
    <property type="term" value="F:oxidoreductase activity, acting on the CH-OH group of donors, NAD or NADP as acceptor"/>
    <property type="evidence" value="ECO:0007669"/>
    <property type="project" value="TreeGrafter"/>
</dbReference>
<keyword evidence="2" id="KW-0521">NADP</keyword>
<dbReference type="Gene3D" id="3.40.50.720">
    <property type="entry name" value="NAD(P)-binding Rossmann-like Domain"/>
    <property type="match status" value="1"/>
</dbReference>
<evidence type="ECO:0000256" key="2">
    <source>
        <dbReference type="ARBA" id="ARBA00022857"/>
    </source>
</evidence>
<dbReference type="RefSeq" id="XP_002836404.1">
    <property type="nucleotide sequence ID" value="XM_002836358.1"/>
</dbReference>
<dbReference type="EMBL" id="FN430032">
    <property type="protein sequence ID" value="CAZ80595.1"/>
    <property type="molecule type" value="Genomic_DNA"/>
</dbReference>
<evidence type="ECO:0000256" key="1">
    <source>
        <dbReference type="ARBA" id="ARBA00006484"/>
    </source>
</evidence>
<dbReference type="STRING" id="656061.D5G7V2"/>
<accession>D5G7V2</accession>
<keyword evidence="3" id="KW-0560">Oxidoreductase</keyword>
<evidence type="ECO:0000313" key="5">
    <source>
        <dbReference type="Proteomes" id="UP000006911"/>
    </source>
</evidence>
<reference evidence="4 5" key="1">
    <citation type="journal article" date="2010" name="Nature">
        <title>Perigord black truffle genome uncovers evolutionary origins and mechanisms of symbiosis.</title>
        <authorList>
            <person name="Martin F."/>
            <person name="Kohler A."/>
            <person name="Murat C."/>
            <person name="Balestrini R."/>
            <person name="Coutinho P.M."/>
            <person name="Jaillon O."/>
            <person name="Montanini B."/>
            <person name="Morin E."/>
            <person name="Noel B."/>
            <person name="Percudani R."/>
            <person name="Porcel B."/>
            <person name="Rubini A."/>
            <person name="Amicucci A."/>
            <person name="Amselem J."/>
            <person name="Anthouard V."/>
            <person name="Arcioni S."/>
            <person name="Artiguenave F."/>
            <person name="Aury J.M."/>
            <person name="Ballario P."/>
            <person name="Bolchi A."/>
            <person name="Brenna A."/>
            <person name="Brun A."/>
            <person name="Buee M."/>
            <person name="Cantarel B."/>
            <person name="Chevalier G."/>
            <person name="Couloux A."/>
            <person name="Da Silva C."/>
            <person name="Denoeud F."/>
            <person name="Duplessis S."/>
            <person name="Ghignone S."/>
            <person name="Hilselberger B."/>
            <person name="Iotti M."/>
            <person name="Marcais B."/>
            <person name="Mello A."/>
            <person name="Miranda M."/>
            <person name="Pacioni G."/>
            <person name="Quesneville H."/>
            <person name="Riccioni C."/>
            <person name="Ruotolo R."/>
            <person name="Splivallo R."/>
            <person name="Stocchi V."/>
            <person name="Tisserant E."/>
            <person name="Viscomi A.R."/>
            <person name="Zambonelli A."/>
            <person name="Zampieri E."/>
            <person name="Henrissat B."/>
            <person name="Lebrun M.H."/>
            <person name="Paolocci F."/>
            <person name="Bonfante P."/>
            <person name="Ottonello S."/>
            <person name="Wincker P."/>
        </authorList>
    </citation>
    <scope>NUCLEOTIDE SEQUENCE [LARGE SCALE GENOMIC DNA]</scope>
    <source>
        <strain evidence="4 5">Mel28</strain>
    </source>
</reference>
<dbReference type="PROSITE" id="PS00061">
    <property type="entry name" value="ADH_SHORT"/>
    <property type="match status" value="1"/>
</dbReference>
<organism evidence="4 5">
    <name type="scientific">Tuber melanosporum (strain Mel28)</name>
    <name type="common">Perigord black truffle</name>
    <dbReference type="NCBI Taxonomy" id="656061"/>
    <lineage>
        <taxon>Eukaryota</taxon>
        <taxon>Fungi</taxon>
        <taxon>Dikarya</taxon>
        <taxon>Ascomycota</taxon>
        <taxon>Pezizomycotina</taxon>
        <taxon>Pezizomycetes</taxon>
        <taxon>Pezizales</taxon>
        <taxon>Tuberaceae</taxon>
        <taxon>Tuber</taxon>
    </lineage>
</organism>
<sequence>MSNEVVIVNLRSNLIFDFWSNLSAPIVPYRITTQLYSLYLGPRTLASTNLHSAQRKAFISYSSMFNTSQTLSTTDVYYSTTPIDLKAPYNVTTAGRKTILITGGARGLGEGMLRKFAKLGATVIVGDLNESRGESVIAKVRKSSDNENVHFLPLDVTSYTSQCEFFRSARELSPTKKITTVIANAGVAELGSFIESSPTKIPLDVDPPEPDMTTVDVNFKGVLYTTKLALHHLRSSPVGQRELILVGSMSSFTSGPMMAVYSATKHGVLGLFRSIRLFPSKRDGVRINMICPYFVDTPIVPIGGKVMLAGLEIAVLDDVVDAVSRLVCDEGIAGRCLAIAPRQAGGVMEVGVQEMENVDAFCKRVVIAMNMRSKMEIFTKFLVDILWLLVVGPILRLVKE</sequence>
<evidence type="ECO:0000256" key="3">
    <source>
        <dbReference type="ARBA" id="ARBA00023002"/>
    </source>
</evidence>
<dbReference type="PANTHER" id="PTHR44229">
    <property type="entry name" value="15-HYDROXYPROSTAGLANDIN DEHYDROGENASE [NAD(+)]"/>
    <property type="match status" value="1"/>
</dbReference>
<gene>
    <name evidence="4" type="ORF">GSTUM_00002667001</name>
</gene>
<dbReference type="InterPro" id="IPR002347">
    <property type="entry name" value="SDR_fam"/>
</dbReference>
<dbReference type="InterPro" id="IPR036291">
    <property type="entry name" value="NAD(P)-bd_dom_sf"/>
</dbReference>
<dbReference type="InParanoid" id="D5G7V2"/>
<keyword evidence="5" id="KW-1185">Reference proteome</keyword>
<dbReference type="GO" id="GO:0005737">
    <property type="term" value="C:cytoplasm"/>
    <property type="evidence" value="ECO:0007669"/>
    <property type="project" value="TreeGrafter"/>
</dbReference>
<dbReference type="PRINTS" id="PR00081">
    <property type="entry name" value="GDHRDH"/>
</dbReference>
<dbReference type="HOGENOM" id="CLU_010194_13_3_1"/>
<dbReference type="InterPro" id="IPR020904">
    <property type="entry name" value="Sc_DH/Rdtase_CS"/>
</dbReference>
<dbReference type="GeneID" id="9181414"/>
<evidence type="ECO:0000313" key="4">
    <source>
        <dbReference type="EMBL" id="CAZ80595.1"/>
    </source>
</evidence>